<keyword evidence="1" id="KW-0648">Protein biosynthesis</keyword>
<accession>A0A2P2MBJ4</accession>
<dbReference type="AlphaFoldDB" id="A0A2P2MBJ4"/>
<protein>
    <submittedName>
        <fullName evidence="1">Elongation factor 1-gamma-like protein</fullName>
    </submittedName>
</protein>
<reference evidence="1" key="1">
    <citation type="submission" date="2018-02" db="EMBL/GenBank/DDBJ databases">
        <title>Rhizophora mucronata_Transcriptome.</title>
        <authorList>
            <person name="Meera S.P."/>
            <person name="Sreeshan A."/>
            <person name="Augustine A."/>
        </authorList>
    </citation>
    <scope>NUCLEOTIDE SEQUENCE</scope>
    <source>
        <tissue evidence="1">Leaf</tissue>
    </source>
</reference>
<dbReference type="GO" id="GO:0003746">
    <property type="term" value="F:translation elongation factor activity"/>
    <property type="evidence" value="ECO:0007669"/>
    <property type="project" value="UniProtKB-KW"/>
</dbReference>
<proteinExistence type="predicted"/>
<organism evidence="1">
    <name type="scientific">Rhizophora mucronata</name>
    <name type="common">Asiatic mangrove</name>
    <dbReference type="NCBI Taxonomy" id="61149"/>
    <lineage>
        <taxon>Eukaryota</taxon>
        <taxon>Viridiplantae</taxon>
        <taxon>Streptophyta</taxon>
        <taxon>Embryophyta</taxon>
        <taxon>Tracheophyta</taxon>
        <taxon>Spermatophyta</taxon>
        <taxon>Magnoliopsida</taxon>
        <taxon>eudicotyledons</taxon>
        <taxon>Gunneridae</taxon>
        <taxon>Pentapetalae</taxon>
        <taxon>rosids</taxon>
        <taxon>fabids</taxon>
        <taxon>Malpighiales</taxon>
        <taxon>Rhizophoraceae</taxon>
        <taxon>Rhizophora</taxon>
    </lineage>
</organism>
<name>A0A2P2MBJ4_RHIMU</name>
<sequence length="55" mass="5796">MALLSNIGPSGVSSTGTFPIGFILRNSGVLFETPISKFSTNVTSTPEYSATMRVL</sequence>
<keyword evidence="1" id="KW-0251">Elongation factor</keyword>
<dbReference type="EMBL" id="GGEC01047098">
    <property type="protein sequence ID" value="MBX27582.1"/>
    <property type="molecule type" value="Transcribed_RNA"/>
</dbReference>
<evidence type="ECO:0000313" key="1">
    <source>
        <dbReference type="EMBL" id="MBX27582.1"/>
    </source>
</evidence>